<evidence type="ECO:0000313" key="8">
    <source>
        <dbReference type="EMBL" id="RIH87486.1"/>
    </source>
</evidence>
<evidence type="ECO:0000256" key="7">
    <source>
        <dbReference type="ARBA" id="ARBA00023288"/>
    </source>
</evidence>
<dbReference type="RefSeq" id="WP_119276702.1">
    <property type="nucleotide sequence ID" value="NZ_QWLA01000019.1"/>
</dbReference>
<dbReference type="EMBL" id="QWLA01000019">
    <property type="protein sequence ID" value="RIH87486.1"/>
    <property type="molecule type" value="Genomic_DNA"/>
</dbReference>
<keyword evidence="9" id="KW-1185">Reference proteome</keyword>
<keyword evidence="3" id="KW-1003">Cell membrane</keyword>
<dbReference type="Pfam" id="PF01547">
    <property type="entry name" value="SBP_bac_1"/>
    <property type="match status" value="1"/>
</dbReference>
<reference evidence="8 9" key="1">
    <citation type="submission" date="2018-08" db="EMBL/GenBank/DDBJ databases">
        <title>Meiothermus roseus NBRC 110900 genome sequencing project.</title>
        <authorList>
            <person name="Da Costa M.S."/>
            <person name="Albuquerque L."/>
            <person name="Raposo P."/>
            <person name="Froufe H.J.C."/>
            <person name="Barroso C.S."/>
            <person name="Egas C."/>
        </authorList>
    </citation>
    <scope>NUCLEOTIDE SEQUENCE [LARGE SCALE GENOMIC DNA]</scope>
    <source>
        <strain evidence="8 9">NBRC 110900</strain>
    </source>
</reference>
<dbReference type="AlphaFoldDB" id="A0A399EVN2"/>
<dbReference type="GO" id="GO:0055085">
    <property type="term" value="P:transmembrane transport"/>
    <property type="evidence" value="ECO:0007669"/>
    <property type="project" value="InterPro"/>
</dbReference>
<keyword evidence="5" id="KW-0472">Membrane</keyword>
<keyword evidence="2" id="KW-0813">Transport</keyword>
<sequence length="405" mass="45706">MRKLWVVLVFVLLANGLARTTINYFSFTTDQNHVKDLEALIAAFEKENPDLEIRYTTAPFDSYFTKLQTNLAAGSAPDVFELNYENFVTFASRGTLLSLDPFLRQDTSLNNAFYPAALSAFRQNNIQYGLPITFSTVVLFYNKDLFDKAGVAYPNANWTWKDVLSAAQKISNPAQRVWGVYQPVQFWEFYKVARQAGGGLQVGPRVQIDTPANREALRYLVDKVRLKVMPSDAEMSGVSNEDMFLGGQLGMLYSGIWMFDKFSQAKFKWDIAVEPGGIRKATHFFSNAAVISRTTKHAEAAFKWVKFLAASPATVKTRIDRAWELPALSLAQRALFDAYLKRPLPANREAVFDSLRYAITPPVVENQSQLQDIINQELEAARLGTKTPEQALADAQRRVEALLRR</sequence>
<gene>
    <name evidence="8" type="primary">araN_2</name>
    <name evidence="8" type="ORF">Mrose_01323</name>
</gene>
<organism evidence="8 9">
    <name type="scientific">Calidithermus roseus</name>
    <dbReference type="NCBI Taxonomy" id="1644118"/>
    <lineage>
        <taxon>Bacteria</taxon>
        <taxon>Thermotogati</taxon>
        <taxon>Deinococcota</taxon>
        <taxon>Deinococci</taxon>
        <taxon>Thermales</taxon>
        <taxon>Thermaceae</taxon>
        <taxon>Calidithermus</taxon>
    </lineage>
</organism>
<evidence type="ECO:0000256" key="6">
    <source>
        <dbReference type="ARBA" id="ARBA00023139"/>
    </source>
</evidence>
<dbReference type="SUPFAM" id="SSF53850">
    <property type="entry name" value="Periplasmic binding protein-like II"/>
    <property type="match status" value="1"/>
</dbReference>
<dbReference type="InterPro" id="IPR006059">
    <property type="entry name" value="SBP"/>
</dbReference>
<dbReference type="PANTHER" id="PTHR43649">
    <property type="entry name" value="ARABINOSE-BINDING PROTEIN-RELATED"/>
    <property type="match status" value="1"/>
</dbReference>
<dbReference type="CDD" id="cd13585">
    <property type="entry name" value="PBP2_TMBP_like"/>
    <property type="match status" value="1"/>
</dbReference>
<dbReference type="Gene3D" id="3.40.190.10">
    <property type="entry name" value="Periplasmic binding protein-like II"/>
    <property type="match status" value="1"/>
</dbReference>
<keyword evidence="4" id="KW-0732">Signal</keyword>
<keyword evidence="7" id="KW-0449">Lipoprotein</keyword>
<comment type="caution">
    <text evidence="8">The sequence shown here is derived from an EMBL/GenBank/DDBJ whole genome shotgun (WGS) entry which is preliminary data.</text>
</comment>
<evidence type="ECO:0000313" key="9">
    <source>
        <dbReference type="Proteomes" id="UP000265341"/>
    </source>
</evidence>
<evidence type="ECO:0000256" key="3">
    <source>
        <dbReference type="ARBA" id="ARBA00022475"/>
    </source>
</evidence>
<accession>A0A399EVN2</accession>
<name>A0A399EVN2_9DEIN</name>
<keyword evidence="6" id="KW-0564">Palmitate</keyword>
<evidence type="ECO:0000256" key="1">
    <source>
        <dbReference type="ARBA" id="ARBA00008520"/>
    </source>
</evidence>
<dbReference type="InterPro" id="IPR050490">
    <property type="entry name" value="Bact_solute-bd_prot1"/>
</dbReference>
<comment type="similarity">
    <text evidence="1">Belongs to the bacterial solute-binding protein 1 family.</text>
</comment>
<evidence type="ECO:0000256" key="4">
    <source>
        <dbReference type="ARBA" id="ARBA00022729"/>
    </source>
</evidence>
<dbReference type="OrthoDB" id="29360at2"/>
<proteinExistence type="inferred from homology"/>
<dbReference type="InterPro" id="IPR006061">
    <property type="entry name" value="SBP_1_CS"/>
</dbReference>
<protein>
    <submittedName>
        <fullName evidence="8">Putative arabinose-binding protein</fullName>
    </submittedName>
</protein>
<evidence type="ECO:0000256" key="5">
    <source>
        <dbReference type="ARBA" id="ARBA00023136"/>
    </source>
</evidence>
<dbReference type="PANTHER" id="PTHR43649:SF33">
    <property type="entry name" value="POLYGALACTURONAN_RHAMNOGALACTURONAN-BINDING PROTEIN YTCQ"/>
    <property type="match status" value="1"/>
</dbReference>
<dbReference type="Proteomes" id="UP000265341">
    <property type="component" value="Unassembled WGS sequence"/>
</dbReference>
<dbReference type="PROSITE" id="PS01037">
    <property type="entry name" value="SBP_BACTERIAL_1"/>
    <property type="match status" value="1"/>
</dbReference>
<evidence type="ECO:0000256" key="2">
    <source>
        <dbReference type="ARBA" id="ARBA00022448"/>
    </source>
</evidence>